<proteinExistence type="predicted"/>
<dbReference type="EMBL" id="CAJNON010001729">
    <property type="protein sequence ID" value="CAF1482252.1"/>
    <property type="molecule type" value="Genomic_DNA"/>
</dbReference>
<gene>
    <name evidence="2" type="ORF">VCS650_LOCUS41236</name>
</gene>
<accession>A0A815RTF7</accession>
<feature type="coiled-coil region" evidence="1">
    <location>
        <begin position="493"/>
        <end position="520"/>
    </location>
</feature>
<evidence type="ECO:0000256" key="1">
    <source>
        <dbReference type="SAM" id="Coils"/>
    </source>
</evidence>
<dbReference type="AlphaFoldDB" id="A0A815RTF7"/>
<feature type="coiled-coil region" evidence="1">
    <location>
        <begin position="376"/>
        <end position="460"/>
    </location>
</feature>
<name>A0A815RTF7_9BILA</name>
<comment type="caution">
    <text evidence="2">The sequence shown here is derived from an EMBL/GenBank/DDBJ whole genome shotgun (WGS) entry which is preliminary data.</text>
</comment>
<dbReference type="OrthoDB" id="9898580at2759"/>
<protein>
    <submittedName>
        <fullName evidence="2">Uncharacterized protein</fullName>
    </submittedName>
</protein>
<evidence type="ECO:0000313" key="3">
    <source>
        <dbReference type="Proteomes" id="UP000663891"/>
    </source>
</evidence>
<sequence>MFRYSIINHSRWSVLSSLISRHSSKNYSPTLKKNFDKKTFDYFYTRRLKIFHDNQQQMSNHIRTHLESLLKTSSIITNLNDLNTKNTMKNFSQTLTIEQFNDLLFFAYEHNIKLDFLIKRLIECLIPMNKTISSNLFIEFINLLVLHQQKYYDYQTKNPNKILENIISSFEFNLTDEQIKNISLVDLSLLCSAMYRLQMPLKNQNLLDYIGQYLINDEKKKILSAVDKQNFIKILTLSNYGKISIANSLTNRFNQSFEQHRKLNEHSTIQDKLQTLQQNVTIITEQKNRMEQMFQSDKRKLKTENEELKKLLEETKAENIIIKEKSDHEIKELKKQLRQSQRDHERETADHNVMVRELQTILSTERNKSETMEHQYDECRAKVVTLESQYDTLKKQYNNLNTQYQTKVNELKDKDSIDVEELKRSKEKVVELTTKIKDLEAKYTEQLRVESKRNQQLEKKLTDNTTEYAQRTSTNETHIAELSEQIGVIEKQRAQDQMAIQRLKERIAQLDVENSLLTKASSASIEQDDIGGTNDDSDNHHDLDTLLKHISKLKVLIRVANDRFGKSLTIEDVLNIDREISSGAINGSNLSSENNKILHIKCHEEIDRLKG</sequence>
<dbReference type="Proteomes" id="UP000663891">
    <property type="component" value="Unassembled WGS sequence"/>
</dbReference>
<evidence type="ECO:0000313" key="2">
    <source>
        <dbReference type="EMBL" id="CAF1482252.1"/>
    </source>
</evidence>
<keyword evidence="1" id="KW-0175">Coiled coil</keyword>
<feature type="non-terminal residue" evidence="2">
    <location>
        <position position="611"/>
    </location>
</feature>
<feature type="coiled-coil region" evidence="1">
    <location>
        <begin position="273"/>
        <end position="350"/>
    </location>
</feature>
<reference evidence="2" key="1">
    <citation type="submission" date="2021-02" db="EMBL/GenBank/DDBJ databases">
        <authorList>
            <person name="Nowell W R."/>
        </authorList>
    </citation>
    <scope>NUCLEOTIDE SEQUENCE</scope>
</reference>
<organism evidence="2 3">
    <name type="scientific">Adineta steineri</name>
    <dbReference type="NCBI Taxonomy" id="433720"/>
    <lineage>
        <taxon>Eukaryota</taxon>
        <taxon>Metazoa</taxon>
        <taxon>Spiralia</taxon>
        <taxon>Gnathifera</taxon>
        <taxon>Rotifera</taxon>
        <taxon>Eurotatoria</taxon>
        <taxon>Bdelloidea</taxon>
        <taxon>Adinetida</taxon>
        <taxon>Adinetidae</taxon>
        <taxon>Adineta</taxon>
    </lineage>
</organism>